<evidence type="ECO:0000313" key="2">
    <source>
        <dbReference type="Proteomes" id="UP000069549"/>
    </source>
</evidence>
<dbReference type="Proteomes" id="UP000069549">
    <property type="component" value="Chromosome 10"/>
</dbReference>
<protein>
    <submittedName>
        <fullName evidence="1">Uncharacterized protein</fullName>
    </submittedName>
</protein>
<dbReference type="EMBL" id="LT160030">
    <property type="protein sequence ID" value="CXI56912.1"/>
    <property type="molecule type" value="Genomic_DNA"/>
</dbReference>
<evidence type="ECO:0000313" key="1">
    <source>
        <dbReference type="EMBL" id="CXI56912.1"/>
    </source>
</evidence>
<sequence length="210" mass="24705">MKIVKVIIFLNVYYFFDYVHELTKNNADLFYALCKYVKLEIAHNNKNKEKSNETNEHILEKIRDEDLIEDIKQYTAFDTDINTIVYDKKNNEIKNWAIKRRILEEKDCNLDCGNGFCVNDYGIEYCSCKYGYSVDINNMFKCEENCKINNGGCDPNAECIQLDEKGEEENNVMKGVRVLCKCKNNNNKYGGYYCPENDHSYAQHDDYLIF</sequence>
<organism evidence="1 2">
    <name type="scientific">Plasmodium berghei</name>
    <dbReference type="NCBI Taxonomy" id="5821"/>
    <lineage>
        <taxon>Eukaryota</taxon>
        <taxon>Sar</taxon>
        <taxon>Alveolata</taxon>
        <taxon>Apicomplexa</taxon>
        <taxon>Aconoidasida</taxon>
        <taxon>Haemosporida</taxon>
        <taxon>Plasmodiidae</taxon>
        <taxon>Plasmodium</taxon>
        <taxon>Plasmodium (Vinckeia)</taxon>
    </lineage>
</organism>
<gene>
    <name evidence="1" type="ORF">PBK173_000263800</name>
</gene>
<name>A0A113RX27_PLABE</name>
<accession>A0A113RX27</accession>
<dbReference type="AlphaFoldDB" id="A0A113RX27"/>
<dbReference type="Gene3D" id="2.10.25.10">
    <property type="entry name" value="Laminin"/>
    <property type="match status" value="1"/>
</dbReference>
<dbReference type="SUPFAM" id="SSF57196">
    <property type="entry name" value="EGF/Laminin"/>
    <property type="match status" value="1"/>
</dbReference>
<reference evidence="1 2" key="1">
    <citation type="submission" date="2016-02" db="EMBL/GenBank/DDBJ databases">
        <authorList>
            <consortium name="Pathogen Informatics"/>
        </authorList>
    </citation>
    <scope>NUCLEOTIDE SEQUENCE [LARGE SCALE GENOMIC DNA]</scope>
    <source>
        <strain evidence="1 2">K173</strain>
    </source>
</reference>
<dbReference type="VEuPathDB" id="PlasmoDB:PBANKA_1038800"/>
<proteinExistence type="predicted"/>